<organism evidence="1 2">
    <name type="scientific">Neolentinus lepideus HHB14362 ss-1</name>
    <dbReference type="NCBI Taxonomy" id="1314782"/>
    <lineage>
        <taxon>Eukaryota</taxon>
        <taxon>Fungi</taxon>
        <taxon>Dikarya</taxon>
        <taxon>Basidiomycota</taxon>
        <taxon>Agaricomycotina</taxon>
        <taxon>Agaricomycetes</taxon>
        <taxon>Gloeophyllales</taxon>
        <taxon>Gloeophyllaceae</taxon>
        <taxon>Neolentinus</taxon>
    </lineage>
</organism>
<reference evidence="1 2" key="1">
    <citation type="journal article" date="2016" name="Mol. Biol. Evol.">
        <title>Comparative Genomics of Early-Diverging Mushroom-Forming Fungi Provides Insights into the Origins of Lignocellulose Decay Capabilities.</title>
        <authorList>
            <person name="Nagy L.G."/>
            <person name="Riley R."/>
            <person name="Tritt A."/>
            <person name="Adam C."/>
            <person name="Daum C."/>
            <person name="Floudas D."/>
            <person name="Sun H."/>
            <person name="Yadav J.S."/>
            <person name="Pangilinan J."/>
            <person name="Larsson K.H."/>
            <person name="Matsuura K."/>
            <person name="Barry K."/>
            <person name="Labutti K."/>
            <person name="Kuo R."/>
            <person name="Ohm R.A."/>
            <person name="Bhattacharya S.S."/>
            <person name="Shirouzu T."/>
            <person name="Yoshinaga Y."/>
            <person name="Martin F.M."/>
            <person name="Grigoriev I.V."/>
            <person name="Hibbett D.S."/>
        </authorList>
    </citation>
    <scope>NUCLEOTIDE SEQUENCE [LARGE SCALE GENOMIC DNA]</scope>
    <source>
        <strain evidence="1 2">HHB14362 ss-1</strain>
    </source>
</reference>
<keyword evidence="2" id="KW-1185">Reference proteome</keyword>
<dbReference type="Proteomes" id="UP000076761">
    <property type="component" value="Unassembled WGS sequence"/>
</dbReference>
<dbReference type="InParanoid" id="A0A165UXA9"/>
<dbReference type="EMBL" id="KV425556">
    <property type="protein sequence ID" value="KZT28837.1"/>
    <property type="molecule type" value="Genomic_DNA"/>
</dbReference>
<dbReference type="AlphaFoldDB" id="A0A165UXA9"/>
<protein>
    <submittedName>
        <fullName evidence="1">Uncharacterized protein</fullName>
    </submittedName>
</protein>
<accession>A0A165UXA9</accession>
<gene>
    <name evidence="1" type="ORF">NEOLEDRAFT_782570</name>
</gene>
<evidence type="ECO:0000313" key="2">
    <source>
        <dbReference type="Proteomes" id="UP000076761"/>
    </source>
</evidence>
<name>A0A165UXA9_9AGAM</name>
<proteinExistence type="predicted"/>
<evidence type="ECO:0000313" key="1">
    <source>
        <dbReference type="EMBL" id="KZT28837.1"/>
    </source>
</evidence>
<sequence>MHHIMLVIYYLCVRHECWLCNAAVFRTGVYHPTRTLEYNEFHSLFTAMVLSGLVSNRTATVYPLSGLFLLAVDFSVELLQLRHGFRRPRS</sequence>